<dbReference type="InterPro" id="IPR009057">
    <property type="entry name" value="Homeodomain-like_sf"/>
</dbReference>
<accession>A0ABW4V407</accession>
<dbReference type="EMBL" id="JBHUHF010000001">
    <property type="protein sequence ID" value="MFD2025154.1"/>
    <property type="molecule type" value="Genomic_DNA"/>
</dbReference>
<dbReference type="SUPFAM" id="SSF46689">
    <property type="entry name" value="Homeodomain-like"/>
    <property type="match status" value="1"/>
</dbReference>
<dbReference type="InterPro" id="IPR050109">
    <property type="entry name" value="HTH-type_TetR-like_transc_reg"/>
</dbReference>
<reference evidence="7" key="1">
    <citation type="journal article" date="2019" name="Int. J. Syst. Evol. Microbiol.">
        <title>The Global Catalogue of Microorganisms (GCM) 10K type strain sequencing project: providing services to taxonomists for standard genome sequencing and annotation.</title>
        <authorList>
            <consortium name="The Broad Institute Genomics Platform"/>
            <consortium name="The Broad Institute Genome Sequencing Center for Infectious Disease"/>
            <person name="Wu L."/>
            <person name="Ma J."/>
        </authorList>
    </citation>
    <scope>NUCLEOTIDE SEQUENCE [LARGE SCALE GENOMIC DNA]</scope>
    <source>
        <strain evidence="7">CCM 7043</strain>
    </source>
</reference>
<evidence type="ECO:0000313" key="7">
    <source>
        <dbReference type="Proteomes" id="UP001597338"/>
    </source>
</evidence>
<feature type="domain" description="HTH tetR-type" evidence="5">
    <location>
        <begin position="10"/>
        <end position="69"/>
    </location>
</feature>
<comment type="caution">
    <text evidence="6">The sequence shown here is derived from an EMBL/GenBank/DDBJ whole genome shotgun (WGS) entry which is preliminary data.</text>
</comment>
<sequence length="193" mass="20635">MGRTAGRDPEQTRAALLDAAGQLVRERGISATLDDVARRAGVSKGGLLYHFASKQELLLAMAHDWLEQFRVTVLAAVDPDDDAPGRLVRAYVRTSIDGALDAAATRDALVVIAHLSTVDAVTDLARADALRWQEDLRADGLPDDILLLVLAAADGASAQPVWGMEPAPEELERLREQLLALTVRDGAAAPDRA</sequence>
<organism evidence="6 7">
    <name type="scientific">Promicromonospora aerolata</name>
    <dbReference type="NCBI Taxonomy" id="195749"/>
    <lineage>
        <taxon>Bacteria</taxon>
        <taxon>Bacillati</taxon>
        <taxon>Actinomycetota</taxon>
        <taxon>Actinomycetes</taxon>
        <taxon>Micrococcales</taxon>
        <taxon>Promicromonosporaceae</taxon>
        <taxon>Promicromonospora</taxon>
    </lineage>
</organism>
<dbReference type="Pfam" id="PF17937">
    <property type="entry name" value="TetR_C_28"/>
    <property type="match status" value="1"/>
</dbReference>
<name>A0ABW4V407_9MICO</name>
<dbReference type="Proteomes" id="UP001597338">
    <property type="component" value="Unassembled WGS sequence"/>
</dbReference>
<dbReference type="InterPro" id="IPR001647">
    <property type="entry name" value="HTH_TetR"/>
</dbReference>
<protein>
    <submittedName>
        <fullName evidence="6">TetR/AcrR family transcriptional regulator</fullName>
    </submittedName>
</protein>
<keyword evidence="7" id="KW-1185">Reference proteome</keyword>
<dbReference type="PROSITE" id="PS50977">
    <property type="entry name" value="HTH_TETR_2"/>
    <property type="match status" value="1"/>
</dbReference>
<evidence type="ECO:0000256" key="4">
    <source>
        <dbReference type="PROSITE-ProRule" id="PRU00335"/>
    </source>
</evidence>
<dbReference type="RefSeq" id="WP_377197063.1">
    <property type="nucleotide sequence ID" value="NZ_JBHUHF010000001.1"/>
</dbReference>
<evidence type="ECO:0000256" key="3">
    <source>
        <dbReference type="ARBA" id="ARBA00023163"/>
    </source>
</evidence>
<gene>
    <name evidence="6" type="ORF">ACFSL2_06475</name>
</gene>
<feature type="DNA-binding region" description="H-T-H motif" evidence="4">
    <location>
        <begin position="32"/>
        <end position="51"/>
    </location>
</feature>
<dbReference type="Gene3D" id="1.10.357.10">
    <property type="entry name" value="Tetracycline Repressor, domain 2"/>
    <property type="match status" value="1"/>
</dbReference>
<evidence type="ECO:0000313" key="6">
    <source>
        <dbReference type="EMBL" id="MFD2025154.1"/>
    </source>
</evidence>
<dbReference type="PANTHER" id="PTHR30055">
    <property type="entry name" value="HTH-TYPE TRANSCRIPTIONAL REGULATOR RUTR"/>
    <property type="match status" value="1"/>
</dbReference>
<dbReference type="Pfam" id="PF00440">
    <property type="entry name" value="TetR_N"/>
    <property type="match status" value="1"/>
</dbReference>
<keyword evidence="1" id="KW-0805">Transcription regulation</keyword>
<keyword evidence="3" id="KW-0804">Transcription</keyword>
<evidence type="ECO:0000256" key="2">
    <source>
        <dbReference type="ARBA" id="ARBA00023125"/>
    </source>
</evidence>
<dbReference type="InterPro" id="IPR041479">
    <property type="entry name" value="TetR_CgmR_C"/>
</dbReference>
<dbReference type="PRINTS" id="PR00455">
    <property type="entry name" value="HTHTETR"/>
</dbReference>
<proteinExistence type="predicted"/>
<keyword evidence="2 4" id="KW-0238">DNA-binding</keyword>
<evidence type="ECO:0000259" key="5">
    <source>
        <dbReference type="PROSITE" id="PS50977"/>
    </source>
</evidence>
<dbReference type="PANTHER" id="PTHR30055:SF234">
    <property type="entry name" value="HTH-TYPE TRANSCRIPTIONAL REGULATOR BETI"/>
    <property type="match status" value="1"/>
</dbReference>
<evidence type="ECO:0000256" key="1">
    <source>
        <dbReference type="ARBA" id="ARBA00023015"/>
    </source>
</evidence>